<evidence type="ECO:0000259" key="5">
    <source>
        <dbReference type="Pfam" id="PF02782"/>
    </source>
</evidence>
<dbReference type="InterPro" id="IPR043129">
    <property type="entry name" value="ATPase_NBD"/>
</dbReference>
<accession>A0A7R8ZKW7</accession>
<dbReference type="GO" id="GO:0005524">
    <property type="term" value="F:ATP binding"/>
    <property type="evidence" value="ECO:0007669"/>
    <property type="project" value="UniProtKB-KW"/>
</dbReference>
<evidence type="ECO:0000256" key="3">
    <source>
        <dbReference type="ARBA" id="ARBA00022777"/>
    </source>
</evidence>
<evidence type="ECO:0000256" key="2">
    <source>
        <dbReference type="ARBA" id="ARBA00022679"/>
    </source>
</evidence>
<sequence length="439" mass="48003">METDIGLDESLPVTESLFLGLDFSTQQIKAVVINYEQEVQHEASVQFDNDFPEYRTHGGVLVSTDDNSCVTAPVQMWVKAVDVLLDKLRIEGVDFSKISALSGAAQQHGTVYWKKGTEEILKSLDPTKFLHLQLDNRFTEKLGPPVFAGSVLGNIGNYFVERYGFDEGCKVVAFTGDNPSSLAALCLRPGDVAISLGTSDVVFVSMNDFNPCTSGGANILAHPFQEDAIMGLLCFKNGSVPRDRIKTEYTGDDWKIFSQLLDCSPPGNYGNIGFFFDNEEIIPPYLQGNHFFNTDGVAVSRFTSNEVYVRALVEGQFLSRRLHAQRIGFTCGPCSRVLATGGASQNTALLQVMSDVFNSPVYTMDVFNSAALGAAYRAKSAMVPEKPFLEAIKEPVLKLVCTPVEDAAIVYSPMLARYAKLEGKLIAELRHGPENGTKG</sequence>
<keyword evidence="3 4" id="KW-0418">Kinase</keyword>
<name>A0A7R8ZKW7_9CRUS</name>
<dbReference type="EC" id="2.7.1.17" evidence="4"/>
<keyword evidence="4" id="KW-0119">Carbohydrate metabolism</keyword>
<dbReference type="GO" id="GO:0042732">
    <property type="term" value="P:D-xylose metabolic process"/>
    <property type="evidence" value="ECO:0007669"/>
    <property type="project" value="UniProtKB-UniRule"/>
</dbReference>
<reference evidence="6" key="1">
    <citation type="submission" date="2020-11" db="EMBL/GenBank/DDBJ databases">
        <authorList>
            <person name="Tran Van P."/>
        </authorList>
    </citation>
    <scope>NUCLEOTIDE SEQUENCE</scope>
</reference>
<gene>
    <name evidence="6" type="ORF">CTOB1V02_LOCUS5609</name>
</gene>
<evidence type="ECO:0000256" key="1">
    <source>
        <dbReference type="ARBA" id="ARBA00009156"/>
    </source>
</evidence>
<evidence type="ECO:0000256" key="4">
    <source>
        <dbReference type="RuleBase" id="RU367058"/>
    </source>
</evidence>
<dbReference type="PANTHER" id="PTHR10196:SF57">
    <property type="entry name" value="XYLULOSE KINASE"/>
    <property type="match status" value="1"/>
</dbReference>
<dbReference type="PANTHER" id="PTHR10196">
    <property type="entry name" value="SUGAR KINASE"/>
    <property type="match status" value="1"/>
</dbReference>
<keyword evidence="4" id="KW-0859">Xylose metabolism</keyword>
<dbReference type="GO" id="GO:0005997">
    <property type="term" value="P:xylulose metabolic process"/>
    <property type="evidence" value="ECO:0007669"/>
    <property type="project" value="UniProtKB-UniRule"/>
</dbReference>
<dbReference type="InterPro" id="IPR018485">
    <property type="entry name" value="FGGY_C"/>
</dbReference>
<dbReference type="InterPro" id="IPR042024">
    <property type="entry name" value="D-XK_euk"/>
</dbReference>
<proteinExistence type="inferred from homology"/>
<keyword evidence="4" id="KW-0067">ATP-binding</keyword>
<dbReference type="OrthoDB" id="1728974at2759"/>
<evidence type="ECO:0000313" key="6">
    <source>
        <dbReference type="EMBL" id="CAD7227710.1"/>
    </source>
</evidence>
<dbReference type="GO" id="GO:0004856">
    <property type="term" value="F:D-xylulokinase activity"/>
    <property type="evidence" value="ECO:0007669"/>
    <property type="project" value="UniProtKB-UniRule"/>
</dbReference>
<organism evidence="6">
    <name type="scientific">Cyprideis torosa</name>
    <dbReference type="NCBI Taxonomy" id="163714"/>
    <lineage>
        <taxon>Eukaryota</taxon>
        <taxon>Metazoa</taxon>
        <taxon>Ecdysozoa</taxon>
        <taxon>Arthropoda</taxon>
        <taxon>Crustacea</taxon>
        <taxon>Oligostraca</taxon>
        <taxon>Ostracoda</taxon>
        <taxon>Podocopa</taxon>
        <taxon>Podocopida</taxon>
        <taxon>Cytherocopina</taxon>
        <taxon>Cytheroidea</taxon>
        <taxon>Cytherideidae</taxon>
        <taxon>Cyprideis</taxon>
    </lineage>
</organism>
<dbReference type="GO" id="GO:0005829">
    <property type="term" value="C:cytosol"/>
    <property type="evidence" value="ECO:0007669"/>
    <property type="project" value="TreeGrafter"/>
</dbReference>
<protein>
    <recommendedName>
        <fullName evidence="4">Xylulose kinase</fullName>
        <ecNumber evidence="4">2.7.1.17</ecNumber>
    </recommendedName>
</protein>
<dbReference type="CDD" id="cd07776">
    <property type="entry name" value="ASKHA_NBD_FGGY_SpXK-like"/>
    <property type="match status" value="1"/>
</dbReference>
<dbReference type="Gene3D" id="3.30.420.40">
    <property type="match status" value="2"/>
</dbReference>
<dbReference type="EMBL" id="OB661230">
    <property type="protein sequence ID" value="CAD7227710.1"/>
    <property type="molecule type" value="Genomic_DNA"/>
</dbReference>
<dbReference type="AlphaFoldDB" id="A0A7R8ZKW7"/>
<keyword evidence="4" id="KW-0547">Nucleotide-binding</keyword>
<dbReference type="Pfam" id="PF02782">
    <property type="entry name" value="FGGY_C"/>
    <property type="match status" value="1"/>
</dbReference>
<dbReference type="SUPFAM" id="SSF53067">
    <property type="entry name" value="Actin-like ATPase domain"/>
    <property type="match status" value="2"/>
</dbReference>
<comment type="similarity">
    <text evidence="1 4">Belongs to the FGGY kinase family.</text>
</comment>
<comment type="function">
    <text evidence="4">Phosphorylates D-xylulose to produce D-xylulose 5-phosphate, a molecule that may play an important role in the regulation of glucose metabolism and lipogenesis.</text>
</comment>
<comment type="catalytic activity">
    <reaction evidence="4">
        <text>D-xylulose + ATP = D-xylulose 5-phosphate + ADP + H(+)</text>
        <dbReference type="Rhea" id="RHEA:10964"/>
        <dbReference type="ChEBI" id="CHEBI:15378"/>
        <dbReference type="ChEBI" id="CHEBI:17140"/>
        <dbReference type="ChEBI" id="CHEBI:30616"/>
        <dbReference type="ChEBI" id="CHEBI:57737"/>
        <dbReference type="ChEBI" id="CHEBI:456216"/>
        <dbReference type="EC" id="2.7.1.17"/>
    </reaction>
</comment>
<keyword evidence="2 4" id="KW-0808">Transferase</keyword>
<feature type="domain" description="Carbohydrate kinase FGGY C-terminal" evidence="5">
    <location>
        <begin position="193"/>
        <end position="381"/>
    </location>
</feature>